<dbReference type="Pfam" id="PF16267">
    <property type="entry name" value="DUF4920"/>
    <property type="match status" value="1"/>
</dbReference>
<evidence type="ECO:0000313" key="3">
    <source>
        <dbReference type="Proteomes" id="UP000029085"/>
    </source>
</evidence>
<feature type="chain" id="PRO_5001826309" description="DUF4920 domain-containing protein" evidence="1">
    <location>
        <begin position="19"/>
        <end position="138"/>
    </location>
</feature>
<dbReference type="InterPro" id="IPR032577">
    <property type="entry name" value="DUF4920"/>
</dbReference>
<dbReference type="Proteomes" id="UP000029085">
    <property type="component" value="Unassembled WGS sequence"/>
</dbReference>
<keyword evidence="1" id="KW-0732">Signal</keyword>
<organism evidence="2 3">
    <name type="scientific">Arenimonas donghaensis DSM 18148 = HO3-R19</name>
    <dbReference type="NCBI Taxonomy" id="1121014"/>
    <lineage>
        <taxon>Bacteria</taxon>
        <taxon>Pseudomonadati</taxon>
        <taxon>Pseudomonadota</taxon>
        <taxon>Gammaproteobacteria</taxon>
        <taxon>Lysobacterales</taxon>
        <taxon>Lysobacteraceae</taxon>
        <taxon>Arenimonas</taxon>
    </lineage>
</organism>
<name>A0A087MIN1_9GAMM</name>
<dbReference type="EMBL" id="AVCJ01000012">
    <property type="protein sequence ID" value="KFL36734.1"/>
    <property type="molecule type" value="Genomic_DNA"/>
</dbReference>
<evidence type="ECO:0008006" key="4">
    <source>
        <dbReference type="Google" id="ProtNLM"/>
    </source>
</evidence>
<protein>
    <recommendedName>
        <fullName evidence="4">DUF4920 domain-containing protein</fullName>
    </recommendedName>
</protein>
<proteinExistence type="predicted"/>
<accession>A0A087MIN1</accession>
<dbReference type="OrthoDB" id="129527at2"/>
<gene>
    <name evidence="2" type="ORF">N788_03750</name>
</gene>
<reference evidence="3" key="1">
    <citation type="submission" date="2013-08" db="EMBL/GenBank/DDBJ databases">
        <title>Genome sequencing of Arenimonas donghaensis.</title>
        <authorList>
            <person name="Chen F."/>
            <person name="Wang G."/>
        </authorList>
    </citation>
    <scope>NUCLEOTIDE SEQUENCE [LARGE SCALE GENOMIC DNA]</scope>
    <source>
        <strain evidence="3">HO3-R19</strain>
    </source>
</reference>
<dbReference type="RefSeq" id="WP_051924467.1">
    <property type="nucleotide sequence ID" value="NZ_AVCJ01000012.1"/>
</dbReference>
<reference evidence="2 3" key="2">
    <citation type="journal article" date="2015" name="Stand. Genomic Sci.">
        <title>High quality draft genomic sequence of Arenimonas donghaensis DSM 18148(T).</title>
        <authorList>
            <person name="Chen F."/>
            <person name="Wang H."/>
            <person name="Cao Y."/>
            <person name="Li X."/>
            <person name="Wang G."/>
        </authorList>
    </citation>
    <scope>NUCLEOTIDE SEQUENCE [LARGE SCALE GENOMIC DNA]</scope>
    <source>
        <strain evidence="2 3">HO3-R19</strain>
    </source>
</reference>
<evidence type="ECO:0000256" key="1">
    <source>
        <dbReference type="SAM" id="SignalP"/>
    </source>
</evidence>
<feature type="signal peptide" evidence="1">
    <location>
        <begin position="1"/>
        <end position="18"/>
    </location>
</feature>
<dbReference type="PATRIC" id="fig|1121014.3.peg.1416"/>
<dbReference type="AlphaFoldDB" id="A0A087MIN1"/>
<evidence type="ECO:0000313" key="2">
    <source>
        <dbReference type="EMBL" id="KFL36734.1"/>
    </source>
</evidence>
<dbReference type="STRING" id="1121014.N788_03750"/>
<sequence length="138" mass="14598">MNRLLLPLLLCLSPVALAADYGEPMPEGEATAIAKAAASPAAYQGKPAKFSGRITEVCQKKGCWIVLEQDGHSARVMAKDHGFEVPRDASGPAVAYGVLQVEPISEEHARHLVEDDGAQAPAKQELRIVATSISLPDA</sequence>
<keyword evidence="3" id="KW-1185">Reference proteome</keyword>
<comment type="caution">
    <text evidence="2">The sequence shown here is derived from an EMBL/GenBank/DDBJ whole genome shotgun (WGS) entry which is preliminary data.</text>
</comment>